<keyword evidence="3" id="KW-1185">Reference proteome</keyword>
<evidence type="ECO:0000313" key="2">
    <source>
        <dbReference type="EMBL" id="MFC4231216.1"/>
    </source>
</evidence>
<feature type="domain" description="MAE-28990/MAE-18760-like HEPN" evidence="1">
    <location>
        <begin position="6"/>
        <end position="200"/>
    </location>
</feature>
<organism evidence="2 3">
    <name type="scientific">Parasediminibacterium paludis</name>
    <dbReference type="NCBI Taxonomy" id="908966"/>
    <lineage>
        <taxon>Bacteria</taxon>
        <taxon>Pseudomonadati</taxon>
        <taxon>Bacteroidota</taxon>
        <taxon>Chitinophagia</taxon>
        <taxon>Chitinophagales</taxon>
        <taxon>Chitinophagaceae</taxon>
        <taxon>Parasediminibacterium</taxon>
    </lineage>
</organism>
<accession>A0ABV8PV58</accession>
<evidence type="ECO:0000259" key="1">
    <source>
        <dbReference type="Pfam" id="PF18737"/>
    </source>
</evidence>
<dbReference type="Pfam" id="PF18737">
    <property type="entry name" value="HEPN_MAE_28990"/>
    <property type="match status" value="1"/>
</dbReference>
<dbReference type="EMBL" id="JBHSDC010000003">
    <property type="protein sequence ID" value="MFC4231216.1"/>
    <property type="molecule type" value="Genomic_DNA"/>
</dbReference>
<reference evidence="3" key="1">
    <citation type="journal article" date="2019" name="Int. J. Syst. Evol. Microbiol.">
        <title>The Global Catalogue of Microorganisms (GCM) 10K type strain sequencing project: providing services to taxonomists for standard genome sequencing and annotation.</title>
        <authorList>
            <consortium name="The Broad Institute Genomics Platform"/>
            <consortium name="The Broad Institute Genome Sequencing Center for Infectious Disease"/>
            <person name="Wu L."/>
            <person name="Ma J."/>
        </authorList>
    </citation>
    <scope>NUCLEOTIDE SEQUENCE [LARGE SCALE GENOMIC DNA]</scope>
    <source>
        <strain evidence="3">CECT 8010</strain>
    </source>
</reference>
<gene>
    <name evidence="2" type="ORF">ACFOW1_04900</name>
</gene>
<dbReference type="RefSeq" id="WP_379012603.1">
    <property type="nucleotide sequence ID" value="NZ_JBHSDC010000003.1"/>
</dbReference>
<comment type="caution">
    <text evidence="2">The sequence shown here is derived from an EMBL/GenBank/DDBJ whole genome shotgun (WGS) entry which is preliminary data.</text>
</comment>
<sequence>MATFIDEILADIDWRVSELATLKSIPIRYSFRPEHKELQIKYTIPAIYAIWEGFVKSCFVIYSNHLNSLSISRFEIAIPLLTHQLDSECDFNNPRTGFESKQRMVSLIDTLLTDIVTIKPSVPTESNVNFKVLNKILERFCIDKVPDHYDTKLNKLLLFRNKVAHGDNSISVNMTHVTEFISTVENLMLDVAINIEHNEKNGSYKK</sequence>
<proteinExistence type="predicted"/>
<dbReference type="Proteomes" id="UP001595906">
    <property type="component" value="Unassembled WGS sequence"/>
</dbReference>
<protein>
    <submittedName>
        <fullName evidence="2">MAE_28990/MAE_18760 family HEPN-like nuclease</fullName>
    </submittedName>
</protein>
<dbReference type="InterPro" id="IPR040788">
    <property type="entry name" value="HEPN_MAE_28990"/>
</dbReference>
<evidence type="ECO:0000313" key="3">
    <source>
        <dbReference type="Proteomes" id="UP001595906"/>
    </source>
</evidence>
<name>A0ABV8PV58_9BACT</name>